<protein>
    <submittedName>
        <fullName evidence="2">GD22817</fullName>
    </submittedName>
</protein>
<gene>
    <name evidence="2" type="primary">Dsim\GD22817</name>
    <name evidence="2" type="ORF">Dsim_GD22817</name>
</gene>
<accession>B4Q8H6</accession>
<evidence type="ECO:0000256" key="1">
    <source>
        <dbReference type="SAM" id="MobiDB-lite"/>
    </source>
</evidence>
<keyword evidence="3" id="KW-1185">Reference proteome</keyword>
<feature type="region of interest" description="Disordered" evidence="1">
    <location>
        <begin position="1"/>
        <end position="20"/>
    </location>
</feature>
<sequence>MSSAENIITGMESLGTPGSVPKEVFHRSCRGEPAYVCVVEDEDLPVTEAN</sequence>
<dbReference type="Proteomes" id="UP000000304">
    <property type="component" value="Chromosome 2L"/>
</dbReference>
<name>B4Q8H6_DROSI</name>
<evidence type="ECO:0000313" key="2">
    <source>
        <dbReference type="EMBL" id="EDX03493.1"/>
    </source>
</evidence>
<evidence type="ECO:0000313" key="3">
    <source>
        <dbReference type="Proteomes" id="UP000000304"/>
    </source>
</evidence>
<dbReference type="AlphaFoldDB" id="B4Q8H6"/>
<dbReference type="HOGENOM" id="CLU_3126603_0_0_1"/>
<reference evidence="2 3" key="1">
    <citation type="journal article" date="2007" name="Nature">
        <title>Evolution of genes and genomes on the Drosophila phylogeny.</title>
        <authorList>
            <consortium name="Drosophila 12 Genomes Consortium"/>
            <person name="Clark A.G."/>
            <person name="Eisen M.B."/>
            <person name="Smith D.R."/>
            <person name="Bergman C.M."/>
            <person name="Oliver B."/>
            <person name="Markow T.A."/>
            <person name="Kaufman T.C."/>
            <person name="Kellis M."/>
            <person name="Gelbart W."/>
            <person name="Iyer V.N."/>
            <person name="Pollard D.A."/>
            <person name="Sackton T.B."/>
            <person name="Larracuente A.M."/>
            <person name="Singh N.D."/>
            <person name="Abad J.P."/>
            <person name="Abt D.N."/>
            <person name="Adryan B."/>
            <person name="Aguade M."/>
            <person name="Akashi H."/>
            <person name="Anderson W.W."/>
            <person name="Aquadro C.F."/>
            <person name="Ardell D.H."/>
            <person name="Arguello R."/>
            <person name="Artieri C.G."/>
            <person name="Barbash D.A."/>
            <person name="Barker D."/>
            <person name="Barsanti P."/>
            <person name="Batterham P."/>
            <person name="Batzoglou S."/>
            <person name="Begun D."/>
            <person name="Bhutkar A."/>
            <person name="Blanco E."/>
            <person name="Bosak S.A."/>
            <person name="Bradley R.K."/>
            <person name="Brand A.D."/>
            <person name="Brent M.R."/>
            <person name="Brooks A.N."/>
            <person name="Brown R.H."/>
            <person name="Butlin R.K."/>
            <person name="Caggese C."/>
            <person name="Calvi B.R."/>
            <person name="Bernardo de Carvalho A."/>
            <person name="Caspi A."/>
            <person name="Castrezana S."/>
            <person name="Celniker S.E."/>
            <person name="Chang J.L."/>
            <person name="Chapple C."/>
            <person name="Chatterji S."/>
            <person name="Chinwalla A."/>
            <person name="Civetta A."/>
            <person name="Clifton S.W."/>
            <person name="Comeron J.M."/>
            <person name="Costello J.C."/>
            <person name="Coyne J.A."/>
            <person name="Daub J."/>
            <person name="David R.G."/>
            <person name="Delcher A.L."/>
            <person name="Delehaunty K."/>
            <person name="Do C.B."/>
            <person name="Ebling H."/>
            <person name="Edwards K."/>
            <person name="Eickbush T."/>
            <person name="Evans J.D."/>
            <person name="Filipski A."/>
            <person name="Findeiss S."/>
            <person name="Freyhult E."/>
            <person name="Fulton L."/>
            <person name="Fulton R."/>
            <person name="Garcia A.C."/>
            <person name="Gardiner A."/>
            <person name="Garfield D.A."/>
            <person name="Garvin B.E."/>
            <person name="Gibson G."/>
            <person name="Gilbert D."/>
            <person name="Gnerre S."/>
            <person name="Godfrey J."/>
            <person name="Good R."/>
            <person name="Gotea V."/>
            <person name="Gravely B."/>
            <person name="Greenberg A.J."/>
            <person name="Griffiths-Jones S."/>
            <person name="Gross S."/>
            <person name="Guigo R."/>
            <person name="Gustafson E.A."/>
            <person name="Haerty W."/>
            <person name="Hahn M.W."/>
            <person name="Halligan D.L."/>
            <person name="Halpern A.L."/>
            <person name="Halter G.M."/>
            <person name="Han M.V."/>
            <person name="Heger A."/>
            <person name="Hillier L."/>
            <person name="Hinrichs A.S."/>
            <person name="Holmes I."/>
            <person name="Hoskins R.A."/>
            <person name="Hubisz M.J."/>
            <person name="Hultmark D."/>
            <person name="Huntley M.A."/>
            <person name="Jaffe D.B."/>
            <person name="Jagadeeshan S."/>
            <person name="Jeck W.R."/>
            <person name="Johnson J."/>
            <person name="Jones C.D."/>
            <person name="Jordan W.C."/>
            <person name="Karpen G.H."/>
            <person name="Kataoka E."/>
            <person name="Keightley P.D."/>
            <person name="Kheradpour P."/>
            <person name="Kirkness E.F."/>
            <person name="Koerich L.B."/>
            <person name="Kristiansen K."/>
            <person name="Kudrna D."/>
            <person name="Kulathinal R.J."/>
            <person name="Kumar S."/>
            <person name="Kwok R."/>
            <person name="Lander E."/>
            <person name="Langley C.H."/>
            <person name="Lapoint R."/>
            <person name="Lazzaro B.P."/>
            <person name="Lee S.J."/>
            <person name="Levesque L."/>
            <person name="Li R."/>
            <person name="Lin C.F."/>
            <person name="Lin M.F."/>
            <person name="Lindblad-Toh K."/>
            <person name="Llopart A."/>
            <person name="Long M."/>
            <person name="Low L."/>
            <person name="Lozovsky E."/>
            <person name="Lu J."/>
            <person name="Luo M."/>
            <person name="Machado C.A."/>
            <person name="Makalowski W."/>
            <person name="Marzo M."/>
            <person name="Matsuda M."/>
            <person name="Matzkin L."/>
            <person name="McAllister B."/>
            <person name="McBride C.S."/>
            <person name="McKernan B."/>
            <person name="McKernan K."/>
            <person name="Mendez-Lago M."/>
            <person name="Minx P."/>
            <person name="Mollenhauer M.U."/>
            <person name="Montooth K."/>
            <person name="Mount S.M."/>
            <person name="Mu X."/>
            <person name="Myers E."/>
            <person name="Negre B."/>
            <person name="Newfeld S."/>
            <person name="Nielsen R."/>
            <person name="Noor M.A."/>
            <person name="O'Grady P."/>
            <person name="Pachter L."/>
            <person name="Papaceit M."/>
            <person name="Parisi M.J."/>
            <person name="Parisi M."/>
            <person name="Parts L."/>
            <person name="Pedersen J.S."/>
            <person name="Pesole G."/>
            <person name="Phillippy A.M."/>
            <person name="Ponting C.P."/>
            <person name="Pop M."/>
            <person name="Porcelli D."/>
            <person name="Powell J.R."/>
            <person name="Prohaska S."/>
            <person name="Pruitt K."/>
            <person name="Puig M."/>
            <person name="Quesneville H."/>
            <person name="Ram K.R."/>
            <person name="Rand D."/>
            <person name="Rasmussen M.D."/>
            <person name="Reed L.K."/>
            <person name="Reenan R."/>
            <person name="Reily A."/>
            <person name="Remington K.A."/>
            <person name="Rieger T.T."/>
            <person name="Ritchie M.G."/>
            <person name="Robin C."/>
            <person name="Rogers Y.H."/>
            <person name="Rohde C."/>
            <person name="Rozas J."/>
            <person name="Rubenfield M.J."/>
            <person name="Ruiz A."/>
            <person name="Russo S."/>
            <person name="Salzberg S.L."/>
            <person name="Sanchez-Gracia A."/>
            <person name="Saranga D.J."/>
            <person name="Sato H."/>
            <person name="Schaeffer S.W."/>
            <person name="Schatz M.C."/>
            <person name="Schlenke T."/>
            <person name="Schwartz R."/>
            <person name="Segarra C."/>
            <person name="Singh R.S."/>
            <person name="Sirot L."/>
            <person name="Sirota M."/>
            <person name="Sisneros N.B."/>
            <person name="Smith C.D."/>
            <person name="Smith T.F."/>
            <person name="Spieth J."/>
            <person name="Stage D.E."/>
            <person name="Stark A."/>
            <person name="Stephan W."/>
            <person name="Strausberg R.L."/>
            <person name="Strempel S."/>
            <person name="Sturgill D."/>
            <person name="Sutton G."/>
            <person name="Sutton G.G."/>
            <person name="Tao W."/>
            <person name="Teichmann S."/>
            <person name="Tobari Y.N."/>
            <person name="Tomimura Y."/>
            <person name="Tsolas J.M."/>
            <person name="Valente V.L."/>
            <person name="Venter E."/>
            <person name="Venter J.C."/>
            <person name="Vicario S."/>
            <person name="Vieira F.G."/>
            <person name="Vilella A.J."/>
            <person name="Villasante A."/>
            <person name="Walenz B."/>
            <person name="Wang J."/>
            <person name="Wasserman M."/>
            <person name="Watts T."/>
            <person name="Wilson D."/>
            <person name="Wilson R.K."/>
            <person name="Wing R.A."/>
            <person name="Wolfner M.F."/>
            <person name="Wong A."/>
            <person name="Wong G.K."/>
            <person name="Wu C.I."/>
            <person name="Wu G."/>
            <person name="Yamamoto D."/>
            <person name="Yang H.P."/>
            <person name="Yang S.P."/>
            <person name="Yorke J.A."/>
            <person name="Yoshida K."/>
            <person name="Zdobnov E."/>
            <person name="Zhang P."/>
            <person name="Zhang Y."/>
            <person name="Zimin A.V."/>
            <person name="Baldwin J."/>
            <person name="Abdouelleil A."/>
            <person name="Abdulkadir J."/>
            <person name="Abebe A."/>
            <person name="Abera B."/>
            <person name="Abreu J."/>
            <person name="Acer S.C."/>
            <person name="Aftuck L."/>
            <person name="Alexander A."/>
            <person name="An P."/>
            <person name="Anderson E."/>
            <person name="Anderson S."/>
            <person name="Arachi H."/>
            <person name="Azer M."/>
            <person name="Bachantsang P."/>
            <person name="Barry A."/>
            <person name="Bayul T."/>
            <person name="Berlin A."/>
            <person name="Bessette D."/>
            <person name="Bloom T."/>
            <person name="Blye J."/>
            <person name="Boguslavskiy L."/>
            <person name="Bonnet C."/>
            <person name="Boukhgalter B."/>
            <person name="Bourzgui I."/>
            <person name="Brown A."/>
            <person name="Cahill P."/>
            <person name="Channer S."/>
            <person name="Cheshatsang Y."/>
            <person name="Chuda L."/>
            <person name="Citroen M."/>
            <person name="Collymore A."/>
            <person name="Cooke P."/>
            <person name="Costello M."/>
            <person name="D'Aco K."/>
            <person name="Daza R."/>
            <person name="De Haan G."/>
            <person name="DeGray S."/>
            <person name="DeMaso C."/>
            <person name="Dhargay N."/>
            <person name="Dooley K."/>
            <person name="Dooley E."/>
            <person name="Doricent M."/>
            <person name="Dorje P."/>
            <person name="Dorjee K."/>
            <person name="Dupes A."/>
            <person name="Elong R."/>
            <person name="Falk J."/>
            <person name="Farina A."/>
            <person name="Faro S."/>
            <person name="Ferguson D."/>
            <person name="Fisher S."/>
            <person name="Foley C.D."/>
            <person name="Franke A."/>
            <person name="Friedrich D."/>
            <person name="Gadbois L."/>
            <person name="Gearin G."/>
            <person name="Gearin C.R."/>
            <person name="Giannoukos G."/>
            <person name="Goode T."/>
            <person name="Graham J."/>
            <person name="Grandbois E."/>
            <person name="Grewal S."/>
            <person name="Gyaltsen K."/>
            <person name="Hafez N."/>
            <person name="Hagos B."/>
            <person name="Hall J."/>
            <person name="Henson C."/>
            <person name="Hollinger A."/>
            <person name="Honan T."/>
            <person name="Huard M.D."/>
            <person name="Hughes L."/>
            <person name="Hurhula B."/>
            <person name="Husby M.E."/>
            <person name="Kamat A."/>
            <person name="Kanga B."/>
            <person name="Kashin S."/>
            <person name="Khazanovich D."/>
            <person name="Kisner P."/>
            <person name="Lance K."/>
            <person name="Lara M."/>
            <person name="Lee W."/>
            <person name="Lennon N."/>
            <person name="Letendre F."/>
            <person name="LeVine R."/>
            <person name="Lipovsky A."/>
            <person name="Liu X."/>
            <person name="Liu J."/>
            <person name="Liu S."/>
            <person name="Lokyitsang T."/>
            <person name="Lokyitsang Y."/>
            <person name="Lubonja R."/>
            <person name="Lui A."/>
            <person name="MacDonald P."/>
            <person name="Magnisalis V."/>
            <person name="Maru K."/>
            <person name="Matthews C."/>
            <person name="McCusker W."/>
            <person name="McDonough S."/>
            <person name="Mehta T."/>
            <person name="Meldrim J."/>
            <person name="Meneus L."/>
            <person name="Mihai O."/>
            <person name="Mihalev A."/>
            <person name="Mihova T."/>
            <person name="Mittelman R."/>
            <person name="Mlenga V."/>
            <person name="Montmayeur A."/>
            <person name="Mulrain L."/>
            <person name="Navidi A."/>
            <person name="Naylor J."/>
            <person name="Negash T."/>
            <person name="Nguyen T."/>
            <person name="Nguyen N."/>
            <person name="Nicol R."/>
            <person name="Norbu C."/>
            <person name="Norbu N."/>
            <person name="Novod N."/>
            <person name="O'Neill B."/>
            <person name="Osman S."/>
            <person name="Markiewicz E."/>
            <person name="Oyono O.L."/>
            <person name="Patti C."/>
            <person name="Phunkhang P."/>
            <person name="Pierre F."/>
            <person name="Priest M."/>
            <person name="Raghuraman S."/>
            <person name="Rege F."/>
            <person name="Reyes R."/>
            <person name="Rise C."/>
            <person name="Rogov P."/>
            <person name="Ross K."/>
            <person name="Ryan E."/>
            <person name="Settipalli S."/>
            <person name="Shea T."/>
            <person name="Sherpa N."/>
            <person name="Shi L."/>
            <person name="Shih D."/>
            <person name="Sparrow T."/>
            <person name="Spaulding J."/>
            <person name="Stalker J."/>
            <person name="Stange-Thomann N."/>
            <person name="Stavropoulos S."/>
            <person name="Stone C."/>
            <person name="Strader C."/>
            <person name="Tesfaye S."/>
            <person name="Thomson T."/>
            <person name="Thoulutsang Y."/>
            <person name="Thoulutsang D."/>
            <person name="Topham K."/>
            <person name="Topping I."/>
            <person name="Tsamla T."/>
            <person name="Vassiliev H."/>
            <person name="Vo A."/>
            <person name="Wangchuk T."/>
            <person name="Wangdi T."/>
            <person name="Weiand M."/>
            <person name="Wilkinson J."/>
            <person name="Wilson A."/>
            <person name="Yadav S."/>
            <person name="Young G."/>
            <person name="Yu Q."/>
            <person name="Zembek L."/>
            <person name="Zhong D."/>
            <person name="Zimmer A."/>
            <person name="Zwirko Z."/>
            <person name="Jaffe D.B."/>
            <person name="Alvarez P."/>
            <person name="Brockman W."/>
            <person name="Butler J."/>
            <person name="Chin C."/>
            <person name="Gnerre S."/>
            <person name="Grabherr M."/>
            <person name="Kleber M."/>
            <person name="Mauceli E."/>
            <person name="MacCallum I."/>
        </authorList>
    </citation>
    <scope>NUCLEOTIDE SEQUENCE [LARGE SCALE GENOMIC DNA]</scope>
    <source>
        <strain evidence="3">white501</strain>
    </source>
</reference>
<organism evidence="2 3">
    <name type="scientific">Drosophila simulans</name>
    <name type="common">Fruit fly</name>
    <dbReference type="NCBI Taxonomy" id="7240"/>
    <lineage>
        <taxon>Eukaryota</taxon>
        <taxon>Metazoa</taxon>
        <taxon>Ecdysozoa</taxon>
        <taxon>Arthropoda</taxon>
        <taxon>Hexapoda</taxon>
        <taxon>Insecta</taxon>
        <taxon>Pterygota</taxon>
        <taxon>Neoptera</taxon>
        <taxon>Endopterygota</taxon>
        <taxon>Diptera</taxon>
        <taxon>Brachycera</taxon>
        <taxon>Muscomorpha</taxon>
        <taxon>Ephydroidea</taxon>
        <taxon>Drosophilidae</taxon>
        <taxon>Drosophila</taxon>
        <taxon>Sophophora</taxon>
    </lineage>
</organism>
<proteinExistence type="predicted"/>
<dbReference type="EMBL" id="CM000361">
    <property type="protein sequence ID" value="EDX03493.1"/>
    <property type="molecule type" value="Genomic_DNA"/>
</dbReference>